<dbReference type="AlphaFoldDB" id="A0A1W2CBF8"/>
<dbReference type="PANTHER" id="PTHR30572:SF15">
    <property type="entry name" value="ABC TRANSPORTER PERMEASE"/>
    <property type="match status" value="1"/>
</dbReference>
<keyword evidence="4 6" id="KW-1133">Transmembrane helix</keyword>
<dbReference type="STRING" id="475255.SAMN04488101_103321"/>
<evidence type="ECO:0000259" key="7">
    <source>
        <dbReference type="Pfam" id="PF02687"/>
    </source>
</evidence>
<evidence type="ECO:0000256" key="6">
    <source>
        <dbReference type="SAM" id="Phobius"/>
    </source>
</evidence>
<feature type="domain" description="ABC3 transporter permease C-terminal" evidence="7">
    <location>
        <begin position="290"/>
        <end position="403"/>
    </location>
</feature>
<reference evidence="9 10" key="1">
    <citation type="submission" date="2017-04" db="EMBL/GenBank/DDBJ databases">
        <authorList>
            <person name="Afonso C.L."/>
            <person name="Miller P.J."/>
            <person name="Scott M.A."/>
            <person name="Spackman E."/>
            <person name="Goraichik I."/>
            <person name="Dimitrov K.M."/>
            <person name="Suarez D.L."/>
            <person name="Swayne D.E."/>
        </authorList>
    </citation>
    <scope>NUCLEOTIDE SEQUENCE [LARGE SCALE GENOMIC DNA]</scope>
    <source>
        <strain evidence="9 10">DSM 19625</strain>
    </source>
</reference>
<dbReference type="RefSeq" id="WP_084289090.1">
    <property type="nucleotide sequence ID" value="NZ_FWYB01000003.1"/>
</dbReference>
<sequence length="410" mass="44138">MTYTENLKLAMQSIVSNRLRALLTALIIAIGLSALVGILTTLDAVKKSMTEAFSSMGANSFTIRNRGTGIRIGGSGQRQKPFKSIRYEEALAFKEQLNTPAKVAVSVVASRGATVKFGTEKTNPNISIQGIDEYGLNAQGLDLAQGRNFNLAETQSGNNICIIGSEISVKLFKNESPLDKMITVGNSRLKVIGVLASKGQSMGFSGDRAVYVPLLKAKLINSSSNPSYIITVMVPSNDIMDNVIGESTAQFRNIRKVKITEPNNFEITKSDAMAQTLFENLKYIVMGGIAIGIITLIGASIGLMNIMLVSVTERTREIGIRKAIGANPAVIREQFLIEAIMICLMGGVFGIFLGIAIGNLISLSMGGSFIIPWKWIFGGFAMCVLVGIVSGYYPAKKASKLDPVEALRYE</sequence>
<feature type="transmembrane region" description="Helical" evidence="6">
    <location>
        <begin position="373"/>
        <end position="393"/>
    </location>
</feature>
<evidence type="ECO:0000259" key="8">
    <source>
        <dbReference type="Pfam" id="PF12704"/>
    </source>
</evidence>
<dbReference type="Proteomes" id="UP000192678">
    <property type="component" value="Unassembled WGS sequence"/>
</dbReference>
<evidence type="ECO:0000256" key="4">
    <source>
        <dbReference type="ARBA" id="ARBA00022989"/>
    </source>
</evidence>
<dbReference type="OrthoDB" id="9770036at2"/>
<feature type="transmembrane region" description="Helical" evidence="6">
    <location>
        <begin position="21"/>
        <end position="42"/>
    </location>
</feature>
<gene>
    <name evidence="9" type="ORF">SAMN04488101_103321</name>
</gene>
<evidence type="ECO:0000256" key="1">
    <source>
        <dbReference type="ARBA" id="ARBA00004651"/>
    </source>
</evidence>
<feature type="domain" description="MacB-like periplasmic core" evidence="8">
    <location>
        <begin position="22"/>
        <end position="243"/>
    </location>
</feature>
<evidence type="ECO:0000256" key="5">
    <source>
        <dbReference type="ARBA" id="ARBA00023136"/>
    </source>
</evidence>
<keyword evidence="10" id="KW-1185">Reference proteome</keyword>
<dbReference type="Pfam" id="PF12704">
    <property type="entry name" value="MacB_PCD"/>
    <property type="match status" value="1"/>
</dbReference>
<evidence type="ECO:0000256" key="2">
    <source>
        <dbReference type="ARBA" id="ARBA00022475"/>
    </source>
</evidence>
<dbReference type="Pfam" id="PF02687">
    <property type="entry name" value="FtsX"/>
    <property type="match status" value="1"/>
</dbReference>
<dbReference type="InterPro" id="IPR025857">
    <property type="entry name" value="MacB_PCD"/>
</dbReference>
<dbReference type="PANTHER" id="PTHR30572">
    <property type="entry name" value="MEMBRANE COMPONENT OF TRANSPORTER-RELATED"/>
    <property type="match status" value="1"/>
</dbReference>
<dbReference type="GO" id="GO:0005886">
    <property type="term" value="C:plasma membrane"/>
    <property type="evidence" value="ECO:0007669"/>
    <property type="project" value="UniProtKB-SubCell"/>
</dbReference>
<feature type="transmembrane region" description="Helical" evidence="6">
    <location>
        <begin position="335"/>
        <end position="361"/>
    </location>
</feature>
<dbReference type="EMBL" id="FWYB01000003">
    <property type="protein sequence ID" value="SMC82523.1"/>
    <property type="molecule type" value="Genomic_DNA"/>
</dbReference>
<proteinExistence type="predicted"/>
<dbReference type="InterPro" id="IPR050250">
    <property type="entry name" value="Macrolide_Exporter_MacB"/>
</dbReference>
<evidence type="ECO:0000313" key="9">
    <source>
        <dbReference type="EMBL" id="SMC82523.1"/>
    </source>
</evidence>
<protein>
    <submittedName>
        <fullName evidence="9">Putative ABC transport system permease protein</fullName>
    </submittedName>
</protein>
<keyword evidence="5 6" id="KW-0472">Membrane</keyword>
<evidence type="ECO:0000256" key="3">
    <source>
        <dbReference type="ARBA" id="ARBA00022692"/>
    </source>
</evidence>
<dbReference type="InterPro" id="IPR003838">
    <property type="entry name" value="ABC3_permease_C"/>
</dbReference>
<dbReference type="GO" id="GO:0022857">
    <property type="term" value="F:transmembrane transporter activity"/>
    <property type="evidence" value="ECO:0007669"/>
    <property type="project" value="TreeGrafter"/>
</dbReference>
<name>A0A1W2CBF8_9SPHI</name>
<keyword evidence="2" id="KW-1003">Cell membrane</keyword>
<comment type="subcellular location">
    <subcellularLocation>
        <location evidence="1">Cell membrane</location>
        <topology evidence="1">Multi-pass membrane protein</topology>
    </subcellularLocation>
</comment>
<evidence type="ECO:0000313" key="10">
    <source>
        <dbReference type="Proteomes" id="UP000192678"/>
    </source>
</evidence>
<keyword evidence="3 6" id="KW-0812">Transmembrane</keyword>
<organism evidence="9 10">
    <name type="scientific">Pedobacter nyackensis</name>
    <dbReference type="NCBI Taxonomy" id="475255"/>
    <lineage>
        <taxon>Bacteria</taxon>
        <taxon>Pseudomonadati</taxon>
        <taxon>Bacteroidota</taxon>
        <taxon>Sphingobacteriia</taxon>
        <taxon>Sphingobacteriales</taxon>
        <taxon>Sphingobacteriaceae</taxon>
        <taxon>Pedobacter</taxon>
    </lineage>
</organism>
<feature type="transmembrane region" description="Helical" evidence="6">
    <location>
        <begin position="283"/>
        <end position="311"/>
    </location>
</feature>
<accession>A0A1W2CBF8</accession>